<evidence type="ECO:0000256" key="1">
    <source>
        <dbReference type="SAM" id="MobiDB-lite"/>
    </source>
</evidence>
<reference evidence="2 3" key="1">
    <citation type="submission" date="2020-07" db="EMBL/GenBank/DDBJ databases">
        <title>Sequencing the genomes of 1000 actinobacteria strains.</title>
        <authorList>
            <person name="Klenk H.-P."/>
        </authorList>
    </citation>
    <scope>NUCLEOTIDE SEQUENCE [LARGE SCALE GENOMIC DNA]</scope>
    <source>
        <strain evidence="2 3">DSM 22083</strain>
    </source>
</reference>
<protein>
    <submittedName>
        <fullName evidence="2">Septal ring factor EnvC (AmiA/AmiB activator)</fullName>
    </submittedName>
</protein>
<comment type="caution">
    <text evidence="2">The sequence shown here is derived from an EMBL/GenBank/DDBJ whole genome shotgun (WGS) entry which is preliminary data.</text>
</comment>
<gene>
    <name evidence="2" type="ORF">BKA15_003858</name>
</gene>
<keyword evidence="3" id="KW-1185">Reference proteome</keyword>
<sequence length="270" mass="29634">MEFSEIAAELYAGSPDGFVARRKELADQAKKEGDKELAKRVGALRRPTKSAWLVNLLAHHDPDRIESWLELGTALSDAQQRLAGDQLRELNQQRATAARQLSRRAAELAKEAGQSTTDTALQEVASTLQAAWTDPELAEAVRNGWVSQVVAYGGFGPLTPGAVPAPAPAKAAKPKPDEKAAEAKPKTEDPEVRKAREEAERKRAEQARLRKELDQAKAELDAAAEVLAELRERQSELSEQLKQVTAEEREQAKVVAELRAKATTLRRDLP</sequence>
<feature type="region of interest" description="Disordered" evidence="1">
    <location>
        <begin position="163"/>
        <end position="208"/>
    </location>
</feature>
<dbReference type="Proteomes" id="UP000569914">
    <property type="component" value="Unassembled WGS sequence"/>
</dbReference>
<name>A0A7Y9IA02_9ACTN</name>
<evidence type="ECO:0000313" key="2">
    <source>
        <dbReference type="EMBL" id="NYE72529.1"/>
    </source>
</evidence>
<proteinExistence type="predicted"/>
<dbReference type="AlphaFoldDB" id="A0A7Y9IA02"/>
<feature type="compositionally biased region" description="Basic and acidic residues" evidence="1">
    <location>
        <begin position="174"/>
        <end position="208"/>
    </location>
</feature>
<evidence type="ECO:0000313" key="3">
    <source>
        <dbReference type="Proteomes" id="UP000569914"/>
    </source>
</evidence>
<accession>A0A7Y9IA02</accession>
<dbReference type="EMBL" id="JACCBU010000001">
    <property type="protein sequence ID" value="NYE72529.1"/>
    <property type="molecule type" value="Genomic_DNA"/>
</dbReference>
<organism evidence="2 3">
    <name type="scientific">Microlunatus parietis</name>
    <dbReference type="NCBI Taxonomy" id="682979"/>
    <lineage>
        <taxon>Bacteria</taxon>
        <taxon>Bacillati</taxon>
        <taxon>Actinomycetota</taxon>
        <taxon>Actinomycetes</taxon>
        <taxon>Propionibacteriales</taxon>
        <taxon>Propionibacteriaceae</taxon>
        <taxon>Microlunatus</taxon>
    </lineage>
</organism>
<dbReference type="RefSeq" id="WP_179753393.1">
    <property type="nucleotide sequence ID" value="NZ_JACCBU010000001.1"/>
</dbReference>